<feature type="transmembrane region" description="Helical" evidence="2">
    <location>
        <begin position="21"/>
        <end position="44"/>
    </location>
</feature>
<protein>
    <submittedName>
        <fullName evidence="3">PilN domain-containing protein</fullName>
    </submittedName>
</protein>
<sequence>MTIDINLLAWREARREKHTRRFYAVMLLLLIIGIALGGVVAHVYQRALAIQEQRNAHIATHIERFDHEIAEAERYVQKVEQLSQQLTQFQRLFDERVQTPQLFNALASSLTEGVTYRRLERQAHQISVSAVADNERQVSEQLRRLAEMPGLGVPLLSEVSSGQDGGSVFHFEVTQTGQRSASVDGGGSP</sequence>
<evidence type="ECO:0000313" key="4">
    <source>
        <dbReference type="Proteomes" id="UP001645038"/>
    </source>
</evidence>
<proteinExistence type="predicted"/>
<reference evidence="3 4" key="1">
    <citation type="submission" date="2020-07" db="EMBL/GenBank/DDBJ databases">
        <title>Halophilic bacteria isolated from french cheeses.</title>
        <authorList>
            <person name="Kothe C.I."/>
            <person name="Farah-Kraiem B."/>
            <person name="Renault P."/>
            <person name="Dridi B."/>
        </authorList>
    </citation>
    <scope>NUCLEOTIDE SEQUENCE [LARGE SCALE GENOMIC DNA]</scope>
    <source>
        <strain evidence="3 4">FME20</strain>
    </source>
</reference>
<keyword evidence="2" id="KW-1133">Transmembrane helix</keyword>
<dbReference type="Proteomes" id="UP001645038">
    <property type="component" value="Unassembled WGS sequence"/>
</dbReference>
<name>A0ABR9FW26_9GAMM</name>
<keyword evidence="2" id="KW-0472">Membrane</keyword>
<keyword evidence="4" id="KW-1185">Reference proteome</keyword>
<dbReference type="InterPro" id="IPR052534">
    <property type="entry name" value="Extracell_DNA_Util/SecSys_Comp"/>
</dbReference>
<organism evidence="3 4">
    <name type="scientific">Halomonas colorata</name>
    <dbReference type="NCBI Taxonomy" id="2742615"/>
    <lineage>
        <taxon>Bacteria</taxon>
        <taxon>Pseudomonadati</taxon>
        <taxon>Pseudomonadota</taxon>
        <taxon>Gammaproteobacteria</taxon>
        <taxon>Oceanospirillales</taxon>
        <taxon>Halomonadaceae</taxon>
        <taxon>Halomonas</taxon>
    </lineage>
</organism>
<dbReference type="PANTHER" id="PTHR40278:SF2">
    <property type="entry name" value="TYPE IV PILUS INNER MEMBRANE COMPONENT PILN"/>
    <property type="match status" value="1"/>
</dbReference>
<gene>
    <name evidence="3" type="ORF">EI547_05090</name>
</gene>
<dbReference type="RefSeq" id="WP_192537414.1">
    <property type="nucleotide sequence ID" value="NZ_RRZB01000008.1"/>
</dbReference>
<accession>A0ABR9FW26</accession>
<evidence type="ECO:0000256" key="2">
    <source>
        <dbReference type="SAM" id="Phobius"/>
    </source>
</evidence>
<keyword evidence="1" id="KW-0175">Coiled coil</keyword>
<dbReference type="EMBL" id="RRZB01000008">
    <property type="protein sequence ID" value="MBE0462832.1"/>
    <property type="molecule type" value="Genomic_DNA"/>
</dbReference>
<comment type="caution">
    <text evidence="3">The sequence shown here is derived from an EMBL/GenBank/DDBJ whole genome shotgun (WGS) entry which is preliminary data.</text>
</comment>
<feature type="coiled-coil region" evidence="1">
    <location>
        <begin position="62"/>
        <end position="92"/>
    </location>
</feature>
<evidence type="ECO:0000256" key="1">
    <source>
        <dbReference type="SAM" id="Coils"/>
    </source>
</evidence>
<evidence type="ECO:0000313" key="3">
    <source>
        <dbReference type="EMBL" id="MBE0462832.1"/>
    </source>
</evidence>
<keyword evidence="2" id="KW-0812">Transmembrane</keyword>
<dbReference type="InterPro" id="IPR007813">
    <property type="entry name" value="PilN"/>
</dbReference>
<dbReference type="Pfam" id="PF05137">
    <property type="entry name" value="PilN"/>
    <property type="match status" value="1"/>
</dbReference>
<dbReference type="PANTHER" id="PTHR40278">
    <property type="entry name" value="DNA UTILIZATION PROTEIN HOFN"/>
    <property type="match status" value="1"/>
</dbReference>